<dbReference type="Pfam" id="PF01494">
    <property type="entry name" value="FAD_binding_3"/>
    <property type="match status" value="1"/>
</dbReference>
<evidence type="ECO:0000259" key="4">
    <source>
        <dbReference type="Pfam" id="PF01494"/>
    </source>
</evidence>
<dbReference type="GO" id="GO:0004497">
    <property type="term" value="F:monooxygenase activity"/>
    <property type="evidence" value="ECO:0007669"/>
    <property type="project" value="UniProtKB-KW"/>
</dbReference>
<dbReference type="OrthoDB" id="655030at2759"/>
<dbReference type="PRINTS" id="PR00420">
    <property type="entry name" value="RNGMNOXGNASE"/>
</dbReference>
<keyword evidence="1" id="KW-0560">Oxidoreductase</keyword>
<dbReference type="InterPro" id="IPR044560">
    <property type="entry name" value="MOase"/>
</dbReference>
<evidence type="ECO:0000313" key="6">
    <source>
        <dbReference type="RefSeq" id="XP_019705665.1"/>
    </source>
</evidence>
<dbReference type="PANTHER" id="PTHR45934:SF9">
    <property type="entry name" value="FAD_NAD(P)-BINDING OXIDOREDUCTASE FAMILY PROTEIN"/>
    <property type="match status" value="1"/>
</dbReference>
<accession>A0A6J0PH43</accession>
<protein>
    <submittedName>
        <fullName evidence="6">Monooxygenase 2</fullName>
    </submittedName>
</protein>
<evidence type="ECO:0000256" key="1">
    <source>
        <dbReference type="ARBA" id="ARBA00023002"/>
    </source>
</evidence>
<gene>
    <name evidence="6" type="primary">LOC105043756</name>
</gene>
<name>A0A6J0PH43_ELAGV</name>
<dbReference type="PANTHER" id="PTHR45934">
    <property type="entry name" value="FAD/NAD(P)-BINDING OXIDOREDUCTASE FAMILY PROTEIN"/>
    <property type="match status" value="1"/>
</dbReference>
<proteinExistence type="inferred from homology"/>
<dbReference type="SUPFAM" id="SSF51905">
    <property type="entry name" value="FAD/NAD(P)-binding domain"/>
    <property type="match status" value="1"/>
</dbReference>
<comment type="similarity">
    <text evidence="3">Belongs to the 3-hydroxybenzoate 6-hydroxylase family.</text>
</comment>
<keyword evidence="2 6" id="KW-0503">Monooxygenase</keyword>
<dbReference type="GO" id="GO:0071949">
    <property type="term" value="F:FAD binding"/>
    <property type="evidence" value="ECO:0007669"/>
    <property type="project" value="InterPro"/>
</dbReference>
<dbReference type="InterPro" id="IPR036188">
    <property type="entry name" value="FAD/NAD-bd_sf"/>
</dbReference>
<dbReference type="Proteomes" id="UP000504607">
    <property type="component" value="Chromosome 4"/>
</dbReference>
<sequence>MATSFSSRLLHLLRPSPFSASLRPTRIRPERRIFTSFAGPSENPRKEEIVVVGAGIAGLATALALHRVGVRSVVLEQGDSLRTGGTSLTLSKNGWRALDVLGVGDELRSKFLQIQRLVIRSEDGRELRSFSFKEEAPGQELRGVERRVLLETLASRLPPNTISFSSRLKSIERQGSEGTLLELDDGRRVLAEIVIACDGVHSPVAKWMGFSEPNYVGHCVFLGLGLYPDGQLFKPEVNYFYGRGMRAGFAPVSSTKVYWFITFNSPSPGPRTSDPYVLKKEALDLVRSWPQELPDVVQRTPEDGVVKTSLADRWLWPGFSPPSWANGVVVIGDAWHPMTPNLGQGACLALEDAVVLVSKLRGVIGGRRELIDQVLREYSKERWARVFPLTIRANLVGSLSQWENPVFCSFRNNIMIPKLVRLGRLVEHTNFECESLEPAGSA</sequence>
<keyword evidence="5" id="KW-1185">Reference proteome</keyword>
<dbReference type="FunCoup" id="A0A6J0PH43">
    <property type="interactions" value="187"/>
</dbReference>
<dbReference type="RefSeq" id="XP_019705665.1">
    <property type="nucleotide sequence ID" value="XM_019850106.2"/>
</dbReference>
<organism evidence="5 6">
    <name type="scientific">Elaeis guineensis var. tenera</name>
    <name type="common">Oil palm</name>
    <dbReference type="NCBI Taxonomy" id="51953"/>
    <lineage>
        <taxon>Eukaryota</taxon>
        <taxon>Viridiplantae</taxon>
        <taxon>Streptophyta</taxon>
        <taxon>Embryophyta</taxon>
        <taxon>Tracheophyta</taxon>
        <taxon>Spermatophyta</taxon>
        <taxon>Magnoliopsida</taxon>
        <taxon>Liliopsida</taxon>
        <taxon>Arecaceae</taxon>
        <taxon>Arecoideae</taxon>
        <taxon>Cocoseae</taxon>
        <taxon>Elaeidinae</taxon>
        <taxon>Elaeis</taxon>
    </lineage>
</organism>
<dbReference type="Gene3D" id="3.50.50.60">
    <property type="entry name" value="FAD/NAD(P)-binding domain"/>
    <property type="match status" value="1"/>
</dbReference>
<dbReference type="GeneID" id="105043756"/>
<dbReference type="InterPro" id="IPR002938">
    <property type="entry name" value="FAD-bd"/>
</dbReference>
<dbReference type="AlphaFoldDB" id="A0A6J0PH43"/>
<evidence type="ECO:0000256" key="2">
    <source>
        <dbReference type="ARBA" id="ARBA00023033"/>
    </source>
</evidence>
<dbReference type="InParanoid" id="A0A6J0PH43"/>
<dbReference type="KEGG" id="egu:105043756"/>
<reference evidence="6" key="1">
    <citation type="submission" date="2025-08" db="UniProtKB">
        <authorList>
            <consortium name="RefSeq"/>
        </authorList>
    </citation>
    <scope>IDENTIFICATION</scope>
</reference>
<feature type="domain" description="FAD-binding" evidence="4">
    <location>
        <begin position="48"/>
        <end position="385"/>
    </location>
</feature>
<evidence type="ECO:0000313" key="5">
    <source>
        <dbReference type="Proteomes" id="UP000504607"/>
    </source>
</evidence>
<evidence type="ECO:0000256" key="3">
    <source>
        <dbReference type="ARBA" id="ARBA00024018"/>
    </source>
</evidence>